<keyword evidence="3" id="KW-1185">Reference proteome</keyword>
<reference evidence="2 3" key="1">
    <citation type="journal article" date="2017" name="Sci. Rep.">
        <title>Revealing the Saline Adaptation Strategies of the Halophilic Bacterium Halomonas beimenensis through High-throughput Omics and Transposon Mutagenesis Approaches.</title>
        <authorList>
            <person name="Chen Y.H."/>
            <person name="Lin S.S."/>
            <person name="Shyu Y.T."/>
        </authorList>
    </citation>
    <scope>NUCLEOTIDE SEQUENCE [LARGE SCALE GENOMIC DNA]</scope>
    <source>
        <strain evidence="2 3">NTU-111</strain>
    </source>
</reference>
<accession>A0A291PAF5</accession>
<dbReference type="KEGG" id="hbe:BEI_2864"/>
<dbReference type="AlphaFoldDB" id="A0A291PAF5"/>
<sequence>MKIQQLEPGVAIADAISVADLDEVARRGFQSVICNRRPGEAEDHPDDRALRERAEALGLAWCCIPVTPGEYGEADIEAFGRALDELPTPILAFCRTGRRAVHLWARSRAREPGCDIPALLEAAHAAGHDPQPIREMLDA</sequence>
<feature type="domain" description="Beta-lactamase hydrolase-like protein phosphatase-like" evidence="1">
    <location>
        <begin position="5"/>
        <end position="109"/>
    </location>
</feature>
<evidence type="ECO:0000259" key="1">
    <source>
        <dbReference type="Pfam" id="PF04273"/>
    </source>
</evidence>
<evidence type="ECO:0000313" key="3">
    <source>
        <dbReference type="Proteomes" id="UP000219993"/>
    </source>
</evidence>
<dbReference type="Pfam" id="PF04273">
    <property type="entry name" value="BLH_phosphatase"/>
    <property type="match status" value="1"/>
</dbReference>
<evidence type="ECO:0000313" key="2">
    <source>
        <dbReference type="EMBL" id="ATJ83851.1"/>
    </source>
</evidence>
<dbReference type="Gene3D" id="3.90.190.10">
    <property type="entry name" value="Protein tyrosine phosphatase superfamily"/>
    <property type="match status" value="1"/>
</dbReference>
<dbReference type="RefSeq" id="WP_097790115.1">
    <property type="nucleotide sequence ID" value="NZ_BAAADT010000014.1"/>
</dbReference>
<organism evidence="2 3">
    <name type="scientific">Halomonas beimenensis</name>
    <dbReference type="NCBI Taxonomy" id="475662"/>
    <lineage>
        <taxon>Bacteria</taxon>
        <taxon>Pseudomonadati</taxon>
        <taxon>Pseudomonadota</taxon>
        <taxon>Gammaproteobacteria</taxon>
        <taxon>Oceanospirillales</taxon>
        <taxon>Halomonadaceae</taxon>
        <taxon>Halomonas</taxon>
    </lineage>
</organism>
<dbReference type="InterPro" id="IPR029021">
    <property type="entry name" value="Prot-tyrosine_phosphatase-like"/>
</dbReference>
<proteinExistence type="predicted"/>
<protein>
    <submittedName>
        <fullName evidence="2">Putative phosphohydrolase, protein tyrosine phosphatase (PTP) superfamily, DUF442 family</fullName>
    </submittedName>
</protein>
<dbReference type="NCBIfam" id="TIGR01244">
    <property type="entry name" value="TIGR01244 family sulfur transferase"/>
    <property type="match status" value="1"/>
</dbReference>
<dbReference type="InterPro" id="IPR005939">
    <property type="entry name" value="BLH_phosphatase-like"/>
</dbReference>
<dbReference type="Proteomes" id="UP000219993">
    <property type="component" value="Chromosome"/>
</dbReference>
<gene>
    <name evidence="2" type="ORF">BEI_2864</name>
</gene>
<dbReference type="GO" id="GO:0016787">
    <property type="term" value="F:hydrolase activity"/>
    <property type="evidence" value="ECO:0007669"/>
    <property type="project" value="UniProtKB-KW"/>
</dbReference>
<keyword evidence="2" id="KW-0378">Hydrolase</keyword>
<name>A0A291PAF5_9GAMM</name>
<dbReference type="EMBL" id="CP021435">
    <property type="protein sequence ID" value="ATJ83851.1"/>
    <property type="molecule type" value="Genomic_DNA"/>
</dbReference>
<dbReference type="OrthoDB" id="9802771at2"/>